<dbReference type="InterPro" id="IPR050975">
    <property type="entry name" value="Sleep_regulator"/>
</dbReference>
<dbReference type="STRING" id="32264.T1KKX0"/>
<feature type="chain" id="PRO_5004580840" description="Protein sleepless" evidence="2">
    <location>
        <begin position="20"/>
        <end position="139"/>
    </location>
</feature>
<protein>
    <recommendedName>
        <fullName evidence="5">Protein sleepless</fullName>
    </recommendedName>
</protein>
<dbReference type="EnsemblMetazoa" id="tetur14g00320.1">
    <property type="protein sequence ID" value="tetur14g00320.1"/>
    <property type="gene ID" value="tetur14g00320"/>
</dbReference>
<accession>T1KKX0</accession>
<feature type="signal peptide" evidence="2">
    <location>
        <begin position="1"/>
        <end position="19"/>
    </location>
</feature>
<evidence type="ECO:0000313" key="4">
    <source>
        <dbReference type="Proteomes" id="UP000015104"/>
    </source>
</evidence>
<dbReference type="HOGENOM" id="CLU_1847644_0_0_1"/>
<dbReference type="Proteomes" id="UP000015104">
    <property type="component" value="Unassembled WGS sequence"/>
</dbReference>
<organism evidence="3 4">
    <name type="scientific">Tetranychus urticae</name>
    <name type="common">Two-spotted spider mite</name>
    <dbReference type="NCBI Taxonomy" id="32264"/>
    <lineage>
        <taxon>Eukaryota</taxon>
        <taxon>Metazoa</taxon>
        <taxon>Ecdysozoa</taxon>
        <taxon>Arthropoda</taxon>
        <taxon>Chelicerata</taxon>
        <taxon>Arachnida</taxon>
        <taxon>Acari</taxon>
        <taxon>Acariformes</taxon>
        <taxon>Trombidiformes</taxon>
        <taxon>Prostigmata</taxon>
        <taxon>Eleutherengona</taxon>
        <taxon>Raphignathae</taxon>
        <taxon>Tetranychoidea</taxon>
        <taxon>Tetranychidae</taxon>
        <taxon>Tetranychus</taxon>
    </lineage>
</organism>
<evidence type="ECO:0000256" key="1">
    <source>
        <dbReference type="ARBA" id="ARBA00022729"/>
    </source>
</evidence>
<dbReference type="PANTHER" id="PTHR33562">
    <property type="entry name" value="ATILLA, ISOFORM B-RELATED-RELATED"/>
    <property type="match status" value="1"/>
</dbReference>
<evidence type="ECO:0000256" key="2">
    <source>
        <dbReference type="SAM" id="SignalP"/>
    </source>
</evidence>
<proteinExistence type="predicted"/>
<keyword evidence="1 2" id="KW-0732">Signal</keyword>
<evidence type="ECO:0008006" key="5">
    <source>
        <dbReference type="Google" id="ProtNLM"/>
    </source>
</evidence>
<evidence type="ECO:0000313" key="3">
    <source>
        <dbReference type="EnsemblMetazoa" id="tetur14g00320.1"/>
    </source>
</evidence>
<reference evidence="3" key="2">
    <citation type="submission" date="2015-06" db="UniProtKB">
        <authorList>
            <consortium name="EnsemblMetazoa"/>
        </authorList>
    </citation>
    <scope>IDENTIFICATION</scope>
</reference>
<dbReference type="EMBL" id="CAEY01000201">
    <property type="status" value="NOT_ANNOTATED_CDS"/>
    <property type="molecule type" value="Genomic_DNA"/>
</dbReference>
<keyword evidence="4" id="KW-1185">Reference proteome</keyword>
<dbReference type="AlphaFoldDB" id="T1KKX0"/>
<sequence length="139" mass="15856">MMIVLIFFLVSLFLPEIYSIRCYQCEYRRCPTLSNCREVRDICTINNFQRWDVRQIECPGPCETHLVTDPNGKVIRWHRGCSSQPMPTRGSSVNICETVYRIGIKEDICTCSGDLCNSSSTLKLPLTVIAQHRPNLLAG</sequence>
<name>T1KKX0_TETUR</name>
<reference evidence="4" key="1">
    <citation type="submission" date="2011-08" db="EMBL/GenBank/DDBJ databases">
        <authorList>
            <person name="Rombauts S."/>
        </authorList>
    </citation>
    <scope>NUCLEOTIDE SEQUENCE</scope>
    <source>
        <strain evidence="4">London</strain>
    </source>
</reference>